<dbReference type="SUPFAM" id="SSF63712">
    <property type="entry name" value="Nicotinic receptor ligand binding domain-like"/>
    <property type="match status" value="1"/>
</dbReference>
<evidence type="ECO:0000259" key="3">
    <source>
        <dbReference type="Pfam" id="PF02931"/>
    </source>
</evidence>
<dbReference type="InterPro" id="IPR036734">
    <property type="entry name" value="Neur_chan_lig-bd_sf"/>
</dbReference>
<evidence type="ECO:0000313" key="4">
    <source>
        <dbReference type="EMBL" id="KAG7163896.1"/>
    </source>
</evidence>
<keyword evidence="5" id="KW-1185">Reference proteome</keyword>
<dbReference type="InterPro" id="IPR006202">
    <property type="entry name" value="Neur_chan_lig-bd"/>
</dbReference>
<evidence type="ECO:0000256" key="2">
    <source>
        <dbReference type="SAM" id="SignalP"/>
    </source>
</evidence>
<dbReference type="FunFam" id="2.70.170.10:FF:000028">
    <property type="entry name" value="AcetylCholine Receptor"/>
    <property type="match status" value="1"/>
</dbReference>
<feature type="domain" description="Neurotransmitter-gated ion-channel ligand-binding" evidence="3">
    <location>
        <begin position="25"/>
        <end position="221"/>
    </location>
</feature>
<proteinExistence type="predicted"/>
<dbReference type="Proteomes" id="UP000747542">
    <property type="component" value="Unassembled WGS sequence"/>
</dbReference>
<evidence type="ECO:0000256" key="1">
    <source>
        <dbReference type="SAM" id="Phobius"/>
    </source>
</evidence>
<dbReference type="Gene3D" id="2.70.170.10">
    <property type="entry name" value="Neurotransmitter-gated ion-channel ligand-binding domain"/>
    <property type="match status" value="1"/>
</dbReference>
<dbReference type="EMBL" id="JAHLQT010026066">
    <property type="protein sequence ID" value="KAG7163896.1"/>
    <property type="molecule type" value="Genomic_DNA"/>
</dbReference>
<feature type="chain" id="PRO_5035293261" evidence="2">
    <location>
        <begin position="19"/>
        <end position="285"/>
    </location>
</feature>
<dbReference type="PRINTS" id="PR00252">
    <property type="entry name" value="NRIONCHANNEL"/>
</dbReference>
<keyword evidence="1" id="KW-1133">Transmembrane helix</keyword>
<feature type="transmembrane region" description="Helical" evidence="1">
    <location>
        <begin position="224"/>
        <end position="247"/>
    </location>
</feature>
<keyword evidence="1" id="KW-0472">Membrane</keyword>
<organism evidence="4 5">
    <name type="scientific">Homarus americanus</name>
    <name type="common">American lobster</name>
    <dbReference type="NCBI Taxonomy" id="6706"/>
    <lineage>
        <taxon>Eukaryota</taxon>
        <taxon>Metazoa</taxon>
        <taxon>Ecdysozoa</taxon>
        <taxon>Arthropoda</taxon>
        <taxon>Crustacea</taxon>
        <taxon>Multicrustacea</taxon>
        <taxon>Malacostraca</taxon>
        <taxon>Eumalacostraca</taxon>
        <taxon>Eucarida</taxon>
        <taxon>Decapoda</taxon>
        <taxon>Pleocyemata</taxon>
        <taxon>Astacidea</taxon>
        <taxon>Nephropoidea</taxon>
        <taxon>Nephropidae</taxon>
        <taxon>Homarus</taxon>
    </lineage>
</organism>
<accession>A0A8J5MUB1</accession>
<dbReference type="AlphaFoldDB" id="A0A8J5MUB1"/>
<dbReference type="GO" id="GO:0005230">
    <property type="term" value="F:extracellular ligand-gated monoatomic ion channel activity"/>
    <property type="evidence" value="ECO:0007669"/>
    <property type="project" value="InterPro"/>
</dbReference>
<protein>
    <submittedName>
        <fullName evidence="4">Neuronal acetylcholine receptor subunit alpha-6-like 2</fullName>
    </submittedName>
</protein>
<dbReference type="GO" id="GO:0016020">
    <property type="term" value="C:membrane"/>
    <property type="evidence" value="ECO:0007669"/>
    <property type="project" value="InterPro"/>
</dbReference>
<feature type="transmembrane region" description="Helical" evidence="1">
    <location>
        <begin position="254"/>
        <end position="275"/>
    </location>
</feature>
<keyword evidence="4" id="KW-0675">Receptor</keyword>
<dbReference type="InterPro" id="IPR006201">
    <property type="entry name" value="Neur_channel"/>
</dbReference>
<sequence>MRLIVIILQVAWIGLTECRRNPESEKQLRKSVLQDYDKLSFPPSGNTSIKIFIHGISIHNLQMHEDTHSLEVQSLLSYGWTDLRLRWDLSEHMDLDRLGMEPDQIWKPDLAVYNTVNEDFRLHKSQLPLLVYPDGSVMFEPPVHLHFTCVMDLTYWPHDTHNCSVMIGSWVHNGFMMDMEVTSDTPKWEVVEAKMARMTHHYSCCNEPYVAMKVSLLLRRSAPAYAWSVKTPALCMCILTVVLFLLPPGAGEKLVFGGLCLILDLLFIAYTSNIVSHAPTHTPLI</sequence>
<keyword evidence="2" id="KW-0732">Signal</keyword>
<reference evidence="4" key="1">
    <citation type="journal article" date="2021" name="Sci. Adv.">
        <title>The American lobster genome reveals insights on longevity, neural, and immune adaptations.</title>
        <authorList>
            <person name="Polinski J.M."/>
            <person name="Zimin A.V."/>
            <person name="Clark K.F."/>
            <person name="Kohn A.B."/>
            <person name="Sadowski N."/>
            <person name="Timp W."/>
            <person name="Ptitsyn A."/>
            <person name="Khanna P."/>
            <person name="Romanova D.Y."/>
            <person name="Williams P."/>
            <person name="Greenwood S.J."/>
            <person name="Moroz L.L."/>
            <person name="Walt D.R."/>
            <person name="Bodnar A.G."/>
        </authorList>
    </citation>
    <scope>NUCLEOTIDE SEQUENCE</scope>
    <source>
        <strain evidence="4">GMGI-L3</strain>
    </source>
</reference>
<feature type="non-terminal residue" evidence="4">
    <location>
        <position position="285"/>
    </location>
</feature>
<keyword evidence="1" id="KW-0812">Transmembrane</keyword>
<gene>
    <name evidence="4" type="primary">Chrna6-L2</name>
    <name evidence="4" type="ORF">Hamer_G020811</name>
</gene>
<dbReference type="GO" id="GO:0004888">
    <property type="term" value="F:transmembrane signaling receptor activity"/>
    <property type="evidence" value="ECO:0007669"/>
    <property type="project" value="InterPro"/>
</dbReference>
<evidence type="ECO:0000313" key="5">
    <source>
        <dbReference type="Proteomes" id="UP000747542"/>
    </source>
</evidence>
<dbReference type="Pfam" id="PF02931">
    <property type="entry name" value="Neur_chan_LBD"/>
    <property type="match status" value="1"/>
</dbReference>
<feature type="signal peptide" evidence="2">
    <location>
        <begin position="1"/>
        <end position="18"/>
    </location>
</feature>
<dbReference type="CDD" id="cd18989">
    <property type="entry name" value="LGIC_ECD_cation"/>
    <property type="match status" value="1"/>
</dbReference>
<name>A0A8J5MUB1_HOMAM</name>
<dbReference type="PANTHER" id="PTHR18945">
    <property type="entry name" value="NEUROTRANSMITTER GATED ION CHANNEL"/>
    <property type="match status" value="1"/>
</dbReference>
<comment type="caution">
    <text evidence="4">The sequence shown here is derived from an EMBL/GenBank/DDBJ whole genome shotgun (WGS) entry which is preliminary data.</text>
</comment>